<accession>A0A2W4QWP1</accession>
<dbReference type="Proteomes" id="UP000249396">
    <property type="component" value="Unassembled WGS sequence"/>
</dbReference>
<protein>
    <submittedName>
        <fullName evidence="2">Uncharacterized protein</fullName>
    </submittedName>
</protein>
<name>A0A2W4QWP1_9GAMM</name>
<proteinExistence type="predicted"/>
<feature type="region of interest" description="Disordered" evidence="1">
    <location>
        <begin position="16"/>
        <end position="36"/>
    </location>
</feature>
<reference evidence="2 3" key="1">
    <citation type="journal article" date="2018" name="Aquat. Microb. Ecol.">
        <title>Gammaproteobacterial methanotrophs dominate.</title>
        <authorList>
            <person name="Rissanen A.J."/>
            <person name="Saarenheimo J."/>
            <person name="Tiirola M."/>
            <person name="Peura S."/>
            <person name="Aalto S.L."/>
            <person name="Karvinen A."/>
            <person name="Nykanen H."/>
        </authorList>
    </citation>
    <scope>NUCLEOTIDE SEQUENCE [LARGE SCALE GENOMIC DNA]</scope>
    <source>
        <strain evidence="2">AMbin10</strain>
    </source>
</reference>
<dbReference type="EMBL" id="QJPH01000358">
    <property type="protein sequence ID" value="PZN76521.1"/>
    <property type="molecule type" value="Genomic_DNA"/>
</dbReference>
<organism evidence="2 3">
    <name type="scientific">Candidatus Methylumidiphilus alinenensis</name>
    <dbReference type="NCBI Taxonomy" id="2202197"/>
    <lineage>
        <taxon>Bacteria</taxon>
        <taxon>Pseudomonadati</taxon>
        <taxon>Pseudomonadota</taxon>
        <taxon>Gammaproteobacteria</taxon>
        <taxon>Methylococcales</taxon>
        <taxon>Candidatus Methylumidiphilus</taxon>
    </lineage>
</organism>
<evidence type="ECO:0000256" key="1">
    <source>
        <dbReference type="SAM" id="MobiDB-lite"/>
    </source>
</evidence>
<evidence type="ECO:0000313" key="2">
    <source>
        <dbReference type="EMBL" id="PZN76521.1"/>
    </source>
</evidence>
<comment type="caution">
    <text evidence="2">The sequence shown here is derived from an EMBL/GenBank/DDBJ whole genome shotgun (WGS) entry which is preliminary data.</text>
</comment>
<dbReference type="AlphaFoldDB" id="A0A2W4QWP1"/>
<sequence>MNAVIKETIKTIPYQTEATQSVERPESEGVTMTEAERKKAEALKRIDACIDRHESLLMKLAK</sequence>
<gene>
    <name evidence="2" type="ORF">DM484_16340</name>
</gene>
<evidence type="ECO:0000313" key="3">
    <source>
        <dbReference type="Proteomes" id="UP000249396"/>
    </source>
</evidence>